<name>A0A2N6NNA0_BEABA</name>
<dbReference type="InterPro" id="IPR039703">
    <property type="entry name" value="Nta1"/>
</dbReference>
<feature type="region of interest" description="Disordered" evidence="1">
    <location>
        <begin position="372"/>
        <end position="399"/>
    </location>
</feature>
<dbReference type="PROSITE" id="PS50263">
    <property type="entry name" value="CN_HYDROLASE"/>
    <property type="match status" value="1"/>
</dbReference>
<feature type="compositionally biased region" description="Polar residues" evidence="1">
    <location>
        <begin position="277"/>
        <end position="298"/>
    </location>
</feature>
<dbReference type="OMA" id="SCESEHH"/>
<organism evidence="3 4">
    <name type="scientific">Beauveria bassiana</name>
    <name type="common">White muscardine disease fungus</name>
    <name type="synonym">Tritirachium shiotae</name>
    <dbReference type="NCBI Taxonomy" id="176275"/>
    <lineage>
        <taxon>Eukaryota</taxon>
        <taxon>Fungi</taxon>
        <taxon>Dikarya</taxon>
        <taxon>Ascomycota</taxon>
        <taxon>Pezizomycotina</taxon>
        <taxon>Sordariomycetes</taxon>
        <taxon>Hypocreomycetidae</taxon>
        <taxon>Hypocreales</taxon>
        <taxon>Cordycipitaceae</taxon>
        <taxon>Beauveria</taxon>
    </lineage>
</organism>
<dbReference type="GO" id="GO:0030163">
    <property type="term" value="P:protein catabolic process"/>
    <property type="evidence" value="ECO:0007669"/>
    <property type="project" value="TreeGrafter"/>
</dbReference>
<feature type="domain" description="CN hydrolase" evidence="2">
    <location>
        <begin position="1"/>
        <end position="255"/>
    </location>
</feature>
<dbReference type="EMBL" id="MRVG01000005">
    <property type="protein sequence ID" value="PMB68758.1"/>
    <property type="molecule type" value="Genomic_DNA"/>
</dbReference>
<sequence>MRVGCLQFASRPGEVETNMKKAHDILDKVGKQTSTAVESNLDFLVLPKLAFSGPDFKPGEPGKYETTTTSTQLWAKSAAVKYGCTVVVGYPEMIHVRCGPTTEERWFSSSIAIDKFGKTVKNDPERAINKNEPMFSDIKTDFGKITVGQSFAEHMLAVDSYAAIISMAWAKEDPDFSSKPPYKPDEYALSCWVARLEPLVEAKRKEETLIVLCNSTGPDTYAGTSAVLGIKDGEVLVYDYLGSSQEGLLVVDTSKNPVHKLSPRRTEAGPNLEQDTESLTSADSPQTGPLTPDTSYRGSDTAPEFPHEYDFDVEGAKRLALPAVRVFPTLVTVGRPATAKRQERPKLNIPKSTSETPREIPATEYIVRAAAVSDPKDSSAKVRSPEASTPYPGSRRMRFPDYGMLRRENPRIFENVTPATPTTPFEDPRTAISTSPQCWNGPWSMLAQDGGKCLANAAQNTTSSSFSLATFLRPYVSIGSGQRSRNRSQSNQETGISQVAQCPEAGSTEATDRSRRLWYHSNSCESEHHDDKSIHGTQPVRGQRPPSKDERAVGREQSQLVEGFDASWAASS</sequence>
<proteinExistence type="predicted"/>
<dbReference type="Gene3D" id="3.60.110.10">
    <property type="entry name" value="Carbon-nitrogen hydrolase"/>
    <property type="match status" value="1"/>
</dbReference>
<evidence type="ECO:0000313" key="4">
    <source>
        <dbReference type="Proteomes" id="UP000235728"/>
    </source>
</evidence>
<dbReference type="InterPro" id="IPR003010">
    <property type="entry name" value="C-N_Hydrolase"/>
</dbReference>
<feature type="region of interest" description="Disordered" evidence="1">
    <location>
        <begin position="259"/>
        <end position="307"/>
    </location>
</feature>
<reference evidence="3 4" key="1">
    <citation type="journal article" date="2016" name="Appl. Microbiol. Biotechnol.">
        <title>Characterization of T-DNA insertion mutants with decreased virulence in the entomopathogenic fungus Beauveria bassiana JEF-007.</title>
        <authorList>
            <person name="Kim S."/>
            <person name="Lee S.J."/>
            <person name="Nai Y.S."/>
            <person name="Yu J.S."/>
            <person name="Lee M.R."/>
            <person name="Yang Y.T."/>
            <person name="Kim J.S."/>
        </authorList>
    </citation>
    <scope>NUCLEOTIDE SEQUENCE [LARGE SCALE GENOMIC DNA]</scope>
    <source>
        <strain evidence="3 4">JEF-007</strain>
    </source>
</reference>
<dbReference type="Proteomes" id="UP000235728">
    <property type="component" value="Unassembled WGS sequence"/>
</dbReference>
<dbReference type="PANTHER" id="PTHR11750:SF26">
    <property type="entry name" value="PROTEIN N-TERMINAL AMIDASE"/>
    <property type="match status" value="1"/>
</dbReference>
<feature type="compositionally biased region" description="Low complexity" evidence="1">
    <location>
        <begin position="480"/>
        <end position="492"/>
    </location>
</feature>
<accession>A0A2N6NNA0</accession>
<dbReference type="GO" id="GO:0070773">
    <property type="term" value="F:protein-N-terminal glutamine amidohydrolase activity"/>
    <property type="evidence" value="ECO:0007669"/>
    <property type="project" value="InterPro"/>
</dbReference>
<feature type="compositionally biased region" description="Basic and acidic residues" evidence="1">
    <location>
        <begin position="525"/>
        <end position="534"/>
    </location>
</feature>
<evidence type="ECO:0000256" key="1">
    <source>
        <dbReference type="SAM" id="MobiDB-lite"/>
    </source>
</evidence>
<feature type="region of interest" description="Disordered" evidence="1">
    <location>
        <begin position="480"/>
        <end position="572"/>
    </location>
</feature>
<evidence type="ECO:0000313" key="3">
    <source>
        <dbReference type="EMBL" id="PMB68758.1"/>
    </source>
</evidence>
<dbReference type="PANTHER" id="PTHR11750">
    <property type="entry name" value="PROTEIN N-TERMINAL AMIDASE"/>
    <property type="match status" value="1"/>
</dbReference>
<protein>
    <recommendedName>
        <fullName evidence="2">CN hydrolase domain-containing protein</fullName>
    </recommendedName>
</protein>
<feature type="compositionally biased region" description="Basic and acidic residues" evidence="1">
    <location>
        <begin position="374"/>
        <end position="384"/>
    </location>
</feature>
<dbReference type="AlphaFoldDB" id="A0A2N6NNA0"/>
<comment type="caution">
    <text evidence="3">The sequence shown here is derived from an EMBL/GenBank/DDBJ whole genome shotgun (WGS) entry which is preliminary data.</text>
</comment>
<dbReference type="SUPFAM" id="SSF56317">
    <property type="entry name" value="Carbon-nitrogen hydrolase"/>
    <property type="match status" value="1"/>
</dbReference>
<evidence type="ECO:0000259" key="2">
    <source>
        <dbReference type="PROSITE" id="PS50263"/>
    </source>
</evidence>
<dbReference type="InterPro" id="IPR036526">
    <property type="entry name" value="C-N_Hydrolase_sf"/>
</dbReference>
<dbReference type="GO" id="GO:0008418">
    <property type="term" value="F:protein-N-terminal asparagine amidohydrolase activity"/>
    <property type="evidence" value="ECO:0007669"/>
    <property type="project" value="InterPro"/>
</dbReference>
<gene>
    <name evidence="3" type="ORF">BM221_005340</name>
</gene>